<dbReference type="Gene3D" id="3.10.50.40">
    <property type="match status" value="1"/>
</dbReference>
<comment type="catalytic activity">
    <reaction evidence="1">
        <text>[protein]-peptidylproline (omega=180) = [protein]-peptidylproline (omega=0)</text>
        <dbReference type="Rhea" id="RHEA:16237"/>
        <dbReference type="Rhea" id="RHEA-COMP:10747"/>
        <dbReference type="Rhea" id="RHEA-COMP:10748"/>
        <dbReference type="ChEBI" id="CHEBI:83833"/>
        <dbReference type="ChEBI" id="CHEBI:83834"/>
        <dbReference type="EC" id="5.2.1.8"/>
    </reaction>
</comment>
<gene>
    <name evidence="8" type="ORF">EV02_1818</name>
</gene>
<dbReference type="InterPro" id="IPR050245">
    <property type="entry name" value="PrsA_foldase"/>
</dbReference>
<dbReference type="EMBL" id="JNAS01000002">
    <property type="protein sequence ID" value="KGG09139.1"/>
    <property type="molecule type" value="Genomic_DNA"/>
</dbReference>
<evidence type="ECO:0000259" key="7">
    <source>
        <dbReference type="PROSITE" id="PS50198"/>
    </source>
</evidence>
<dbReference type="RefSeq" id="WP_032520358.1">
    <property type="nucleotide sequence ID" value="NZ_CP138981.1"/>
</dbReference>
<dbReference type="eggNOG" id="COG0760">
    <property type="taxonomic scope" value="Bacteria"/>
</dbReference>
<dbReference type="Proteomes" id="UP000030345">
    <property type="component" value="Unassembled WGS sequence"/>
</dbReference>
<reference evidence="9" key="1">
    <citation type="journal article" date="2014" name="Sci. Data">
        <title>Genomes of diverse isolates of the marine cyanobacterium Prochlorococcus.</title>
        <authorList>
            <person name="Biller S."/>
            <person name="Berube P."/>
            <person name="Thompson J."/>
            <person name="Kelly L."/>
            <person name="Roggensack S."/>
            <person name="Awad L."/>
            <person name="Roache-Johnson K."/>
            <person name="Ding H."/>
            <person name="Giovannoni S.J."/>
            <person name="Moore L.R."/>
            <person name="Chisholm S.W."/>
        </authorList>
    </citation>
    <scope>NUCLEOTIDE SEQUENCE [LARGE SCALE GENOMIC DNA]</scope>
    <source>
        <strain evidence="9">SB</strain>
    </source>
</reference>
<evidence type="ECO:0000256" key="5">
    <source>
        <dbReference type="ARBA" id="ARBA00023235"/>
    </source>
</evidence>
<organism evidence="8 9">
    <name type="scientific">Prochlorococcus marinus str. SB</name>
    <dbReference type="NCBI Taxonomy" id="59926"/>
    <lineage>
        <taxon>Bacteria</taxon>
        <taxon>Bacillati</taxon>
        <taxon>Cyanobacteriota</taxon>
        <taxon>Cyanophyceae</taxon>
        <taxon>Synechococcales</taxon>
        <taxon>Prochlorococcaceae</taxon>
        <taxon>Prochlorococcus</taxon>
    </lineage>
</organism>
<name>A0A0A2B935_PROMR</name>
<dbReference type="PROSITE" id="PS50198">
    <property type="entry name" value="PPIC_PPIASE_2"/>
    <property type="match status" value="1"/>
</dbReference>
<dbReference type="PANTHER" id="PTHR47245:SF1">
    <property type="entry name" value="FOLDASE PROTEIN PRSA"/>
    <property type="match status" value="1"/>
</dbReference>
<dbReference type="GO" id="GO:0003755">
    <property type="term" value="F:peptidyl-prolyl cis-trans isomerase activity"/>
    <property type="evidence" value="ECO:0007669"/>
    <property type="project" value="UniProtKB-KW"/>
</dbReference>
<dbReference type="InterPro" id="IPR000297">
    <property type="entry name" value="PPIase_PpiC"/>
</dbReference>
<dbReference type="InterPro" id="IPR027304">
    <property type="entry name" value="Trigger_fact/SurA_dom_sf"/>
</dbReference>
<comment type="caution">
    <text evidence="8">The sequence shown here is derived from an EMBL/GenBank/DDBJ whole genome shotgun (WGS) entry which is preliminary data.</text>
</comment>
<evidence type="ECO:0000313" key="8">
    <source>
        <dbReference type="EMBL" id="KGG09139.1"/>
    </source>
</evidence>
<dbReference type="OrthoDB" id="541012at2"/>
<keyword evidence="3" id="KW-0732">Signal</keyword>
<keyword evidence="5 6" id="KW-0413">Isomerase</keyword>
<evidence type="ECO:0000256" key="6">
    <source>
        <dbReference type="PROSITE-ProRule" id="PRU00278"/>
    </source>
</evidence>
<dbReference type="SUPFAM" id="SSF109998">
    <property type="entry name" value="Triger factor/SurA peptide-binding domain-like"/>
    <property type="match status" value="1"/>
</dbReference>
<evidence type="ECO:0000313" key="9">
    <source>
        <dbReference type="Proteomes" id="UP000030345"/>
    </source>
</evidence>
<accession>A0A0A2B935</accession>
<keyword evidence="4 6" id="KW-0697">Rotamase</keyword>
<dbReference type="EC" id="5.2.1.8" evidence="2"/>
<dbReference type="STRING" id="59926.EV02_1818"/>
<feature type="domain" description="PpiC" evidence="7">
    <location>
        <begin position="111"/>
        <end position="209"/>
    </location>
</feature>
<evidence type="ECO:0000256" key="1">
    <source>
        <dbReference type="ARBA" id="ARBA00000971"/>
    </source>
</evidence>
<dbReference type="SUPFAM" id="SSF54534">
    <property type="entry name" value="FKBP-like"/>
    <property type="match status" value="1"/>
</dbReference>
<evidence type="ECO:0000256" key="3">
    <source>
        <dbReference type="ARBA" id="ARBA00022729"/>
    </source>
</evidence>
<dbReference type="Pfam" id="PF00639">
    <property type="entry name" value="Rotamase"/>
    <property type="match status" value="1"/>
</dbReference>
<dbReference type="PANTHER" id="PTHR47245">
    <property type="entry name" value="PEPTIDYLPROLYL ISOMERASE"/>
    <property type="match status" value="1"/>
</dbReference>
<evidence type="ECO:0000256" key="4">
    <source>
        <dbReference type="ARBA" id="ARBA00023110"/>
    </source>
</evidence>
<dbReference type="InterPro" id="IPR046357">
    <property type="entry name" value="PPIase_dom_sf"/>
</dbReference>
<dbReference type="AlphaFoldDB" id="A0A0A2B935"/>
<sequence length="247" mass="29196">MDKIFNFAIQDLDYDFSSPSFDQLRKGNLLRIYIKELVVNEITKNISIEKKQLENAKSNFYKEKNIKDSSQLNEFLLFNGINEKDLDYQISLPLKIEKLSKNVLEVKIENHFLKRKDELDLYKYNAIRVKDSDLAHEIYFQLENGESDFFELSRKYSLDKKIFPEGIVGPKNSVGLHPVIREKLRNYGIGNLIKPFQIDNWWLIIKLLEKREASLDQNTSKQMALELCEIFVHDKVNELIKNNFRNL</sequence>
<proteinExistence type="predicted"/>
<evidence type="ECO:0000256" key="2">
    <source>
        <dbReference type="ARBA" id="ARBA00013194"/>
    </source>
</evidence>
<protein>
    <recommendedName>
        <fullName evidence="2">peptidylprolyl isomerase</fullName>
        <ecNumber evidence="2">5.2.1.8</ecNumber>
    </recommendedName>
</protein>